<dbReference type="OrthoDB" id="2496787at2759"/>
<comment type="similarity">
    <text evidence="13">Belongs to the SAT4 family.</text>
</comment>
<keyword evidence="7 16" id="KW-0812">Transmembrane</keyword>
<sequence length="453" mass="50717">MVSFRFFVIVACFLGLGGYVAAVDLSYNGIPNCAINCIFQEIHHSTCSLANQTCMCHDTELAGYVQTCVMANCTVKEMLVAQNQSLTTCNVPVAQHDTLMRWFRGLIFALPTFFIVVRISNKWMKLSPWGWDDTTIVLAYLTLAVMLPAGYLAEETGAGRDIWTLTPDQITYFLLLFIIFGLIYMICLAFIKASILFLYLRIFPDEKFRRILWCTQLFNLLILISFVCGTFGSCRPLHFFWLGWTGEMQGTCINLNAFAMCHGALNVFLDVWMLILPATQTYNLRMQKKRKLGVMLMFSVGIFLTAVSAYRIRALQLFATSYNVTADSFQSSLWSNIELCVGIFVACLPSTRQVWRTIFPKILEVTHLSRSGRSGTGSKNTASRVSRTVSSQPGRPSALYEESSIAHLVGDFHGIDLNDLPSEPDTPSPPKTPNNKVETKEEPCSGSSRDTAV</sequence>
<evidence type="ECO:0000256" key="2">
    <source>
        <dbReference type="ARBA" id="ARBA00004589"/>
    </source>
</evidence>
<feature type="transmembrane region" description="Helical" evidence="16">
    <location>
        <begin position="292"/>
        <end position="312"/>
    </location>
</feature>
<keyword evidence="20" id="KW-1185">Reference proteome</keyword>
<reference evidence="20" key="2">
    <citation type="journal article" date="2019" name="Mol. Plant Microbe Interact.">
        <title>Genome sequence resources for four phytopathogenic fungi from the Colletotrichum orbiculare species complex.</title>
        <authorList>
            <person name="Gan P."/>
            <person name="Tsushima A."/>
            <person name="Narusaka M."/>
            <person name="Narusaka Y."/>
            <person name="Takano Y."/>
            <person name="Kubo Y."/>
            <person name="Shirasu K."/>
        </authorList>
    </citation>
    <scope>GENOME REANNOTATION</scope>
    <source>
        <strain evidence="20">104-T / ATCC 96160 / CBS 514.97 / LARS 414 / MAFF 240422</strain>
    </source>
</reference>
<feature type="transmembrane region" description="Helical" evidence="16">
    <location>
        <begin position="172"/>
        <end position="199"/>
    </location>
</feature>
<dbReference type="GO" id="GO:0005576">
    <property type="term" value="C:extracellular region"/>
    <property type="evidence" value="ECO:0007669"/>
    <property type="project" value="UniProtKB-SubCell"/>
</dbReference>
<feature type="domain" description="CFEM" evidence="18">
    <location>
        <begin position="5"/>
        <end position="115"/>
    </location>
</feature>
<feature type="transmembrane region" description="Helical" evidence="16">
    <location>
        <begin position="99"/>
        <end position="117"/>
    </location>
</feature>
<dbReference type="PANTHER" id="PTHR33048:SF143">
    <property type="entry name" value="EXTRACELLULAR MEMBRANE PROTEIN CFEM DOMAIN-CONTAINING PROTEIN-RELATED"/>
    <property type="match status" value="1"/>
</dbReference>
<comment type="caution">
    <text evidence="19">The sequence shown here is derived from an EMBL/GenBank/DDBJ whole genome shotgun (WGS) entry which is preliminary data.</text>
</comment>
<evidence type="ECO:0000256" key="11">
    <source>
        <dbReference type="ARBA" id="ARBA00023157"/>
    </source>
</evidence>
<comment type="similarity">
    <text evidence="4">Belongs to the RBT5 family.</text>
</comment>
<evidence type="ECO:0000256" key="9">
    <source>
        <dbReference type="ARBA" id="ARBA00022989"/>
    </source>
</evidence>
<evidence type="ECO:0000256" key="16">
    <source>
        <dbReference type="SAM" id="Phobius"/>
    </source>
</evidence>
<evidence type="ECO:0000256" key="17">
    <source>
        <dbReference type="SAM" id="SignalP"/>
    </source>
</evidence>
<protein>
    <submittedName>
        <fullName evidence="19">Satratoxin biosynthesis SC1 cluster protein 4</fullName>
    </submittedName>
</protein>
<feature type="transmembrane region" description="Helical" evidence="16">
    <location>
        <begin position="253"/>
        <end position="272"/>
    </location>
</feature>
<comment type="subcellular location">
    <subcellularLocation>
        <location evidence="2">Membrane</location>
        <topology evidence="2">Lipid-anchor</topology>
        <topology evidence="2">GPI-anchor</topology>
    </subcellularLocation>
    <subcellularLocation>
        <location evidence="1">Membrane</location>
        <topology evidence="1">Multi-pass membrane protein</topology>
    </subcellularLocation>
    <subcellularLocation>
        <location evidence="3">Secreted</location>
    </subcellularLocation>
</comment>
<evidence type="ECO:0000256" key="5">
    <source>
        <dbReference type="ARBA" id="ARBA00022525"/>
    </source>
</evidence>
<keyword evidence="12" id="KW-0449">Lipoprotein</keyword>
<keyword evidence="10 16" id="KW-0472">Membrane</keyword>
<feature type="transmembrane region" description="Helical" evidence="16">
    <location>
        <begin position="211"/>
        <end position="233"/>
    </location>
</feature>
<feature type="disulfide bond" evidence="14">
    <location>
        <begin position="47"/>
        <end position="54"/>
    </location>
</feature>
<feature type="region of interest" description="Disordered" evidence="15">
    <location>
        <begin position="370"/>
        <end position="397"/>
    </location>
</feature>
<keyword evidence="6" id="KW-0336">GPI-anchor</keyword>
<dbReference type="PANTHER" id="PTHR33048">
    <property type="entry name" value="PTH11-LIKE INTEGRAL MEMBRANE PROTEIN (AFU_ORTHOLOGUE AFUA_5G11245)"/>
    <property type="match status" value="1"/>
</dbReference>
<keyword evidence="9 16" id="KW-1133">Transmembrane helix</keyword>
<evidence type="ECO:0000256" key="6">
    <source>
        <dbReference type="ARBA" id="ARBA00022622"/>
    </source>
</evidence>
<feature type="disulfide bond" evidence="14">
    <location>
        <begin position="33"/>
        <end position="73"/>
    </location>
</feature>
<dbReference type="GO" id="GO:0098552">
    <property type="term" value="C:side of membrane"/>
    <property type="evidence" value="ECO:0007669"/>
    <property type="project" value="UniProtKB-KW"/>
</dbReference>
<evidence type="ECO:0000256" key="12">
    <source>
        <dbReference type="ARBA" id="ARBA00023288"/>
    </source>
</evidence>
<dbReference type="Pfam" id="PF20684">
    <property type="entry name" value="Fung_rhodopsin"/>
    <property type="match status" value="1"/>
</dbReference>
<evidence type="ECO:0000256" key="13">
    <source>
        <dbReference type="ARBA" id="ARBA00038359"/>
    </source>
</evidence>
<feature type="compositionally biased region" description="Polar residues" evidence="15">
    <location>
        <begin position="370"/>
        <end position="394"/>
    </location>
</feature>
<dbReference type="SMART" id="SM00747">
    <property type="entry name" value="CFEM"/>
    <property type="match status" value="1"/>
</dbReference>
<proteinExistence type="inferred from homology"/>
<keyword evidence="6" id="KW-0325">Glycoprotein</keyword>
<dbReference type="STRING" id="1213857.A0A484FMC1"/>
<accession>A0A484FMC1</accession>
<feature type="disulfide bond" evidence="14">
    <location>
        <begin position="37"/>
        <end position="68"/>
    </location>
</feature>
<organism evidence="19 20">
    <name type="scientific">Colletotrichum orbiculare (strain 104-T / ATCC 96160 / CBS 514.97 / LARS 414 / MAFF 240422)</name>
    <name type="common">Cucumber anthracnose fungus</name>
    <name type="synonym">Colletotrichum lagenarium</name>
    <dbReference type="NCBI Taxonomy" id="1213857"/>
    <lineage>
        <taxon>Eukaryota</taxon>
        <taxon>Fungi</taxon>
        <taxon>Dikarya</taxon>
        <taxon>Ascomycota</taxon>
        <taxon>Pezizomycotina</taxon>
        <taxon>Sordariomycetes</taxon>
        <taxon>Hypocreomycetidae</taxon>
        <taxon>Glomerellales</taxon>
        <taxon>Glomerellaceae</taxon>
        <taxon>Colletotrichum</taxon>
        <taxon>Colletotrichum orbiculare species complex</taxon>
    </lineage>
</organism>
<feature type="region of interest" description="Disordered" evidence="15">
    <location>
        <begin position="414"/>
        <end position="453"/>
    </location>
</feature>
<keyword evidence="11 14" id="KW-1015">Disulfide bond</keyword>
<evidence type="ECO:0000256" key="3">
    <source>
        <dbReference type="ARBA" id="ARBA00004613"/>
    </source>
</evidence>
<feature type="transmembrane region" description="Helical" evidence="16">
    <location>
        <begin position="129"/>
        <end position="152"/>
    </location>
</feature>
<dbReference type="PROSITE" id="PS52012">
    <property type="entry name" value="CFEM"/>
    <property type="match status" value="1"/>
</dbReference>
<feature type="signal peptide" evidence="17">
    <location>
        <begin position="1"/>
        <end position="22"/>
    </location>
</feature>
<evidence type="ECO:0000256" key="1">
    <source>
        <dbReference type="ARBA" id="ARBA00004141"/>
    </source>
</evidence>
<evidence type="ECO:0000256" key="14">
    <source>
        <dbReference type="PROSITE-ProRule" id="PRU01356"/>
    </source>
</evidence>
<feature type="chain" id="PRO_5019833457" evidence="17">
    <location>
        <begin position="23"/>
        <end position="453"/>
    </location>
</feature>
<dbReference type="EMBL" id="AMCV02000022">
    <property type="protein sequence ID" value="TDZ18936.1"/>
    <property type="molecule type" value="Genomic_DNA"/>
</dbReference>
<keyword evidence="5" id="KW-0964">Secreted</keyword>
<dbReference type="Pfam" id="PF05730">
    <property type="entry name" value="CFEM"/>
    <property type="match status" value="1"/>
</dbReference>
<feature type="disulfide bond" evidence="14">
    <location>
        <begin position="56"/>
        <end position="89"/>
    </location>
</feature>
<evidence type="ECO:0000256" key="4">
    <source>
        <dbReference type="ARBA" id="ARBA00010031"/>
    </source>
</evidence>
<evidence type="ECO:0000313" key="20">
    <source>
        <dbReference type="Proteomes" id="UP000014480"/>
    </source>
</evidence>
<evidence type="ECO:0000313" key="19">
    <source>
        <dbReference type="EMBL" id="TDZ18936.1"/>
    </source>
</evidence>
<reference evidence="20" key="1">
    <citation type="journal article" date="2013" name="New Phytol.">
        <title>Comparative genomic and transcriptomic analyses reveal the hemibiotrophic stage shift of Colletotrichum fungi.</title>
        <authorList>
            <person name="Gan P."/>
            <person name="Ikeda K."/>
            <person name="Irieda H."/>
            <person name="Narusaka M."/>
            <person name="O'Connell R.J."/>
            <person name="Narusaka Y."/>
            <person name="Takano Y."/>
            <person name="Kubo Y."/>
            <person name="Shirasu K."/>
        </authorList>
    </citation>
    <scope>NUCLEOTIDE SEQUENCE [LARGE SCALE GENOMIC DNA]</scope>
    <source>
        <strain evidence="20">104-T / ATCC 96160 / CBS 514.97 / LARS 414 / MAFF 240422</strain>
    </source>
</reference>
<evidence type="ECO:0000256" key="10">
    <source>
        <dbReference type="ARBA" id="ARBA00023136"/>
    </source>
</evidence>
<evidence type="ECO:0000256" key="7">
    <source>
        <dbReference type="ARBA" id="ARBA00022692"/>
    </source>
</evidence>
<evidence type="ECO:0000256" key="15">
    <source>
        <dbReference type="SAM" id="MobiDB-lite"/>
    </source>
</evidence>
<evidence type="ECO:0000259" key="18">
    <source>
        <dbReference type="PROSITE" id="PS52012"/>
    </source>
</evidence>
<name>A0A484FMC1_COLOR</name>
<dbReference type="AlphaFoldDB" id="A0A484FMC1"/>
<dbReference type="InterPro" id="IPR052337">
    <property type="entry name" value="SAT4-like"/>
</dbReference>
<dbReference type="InterPro" id="IPR008427">
    <property type="entry name" value="Extracellular_membr_CFEM_dom"/>
</dbReference>
<dbReference type="InterPro" id="IPR049326">
    <property type="entry name" value="Rhodopsin_dom_fungi"/>
</dbReference>
<comment type="caution">
    <text evidence="14">Lacks conserved residue(s) required for the propagation of feature annotation.</text>
</comment>
<dbReference type="Proteomes" id="UP000014480">
    <property type="component" value="Unassembled WGS sequence"/>
</dbReference>
<keyword evidence="8 17" id="KW-0732">Signal</keyword>
<evidence type="ECO:0000256" key="8">
    <source>
        <dbReference type="ARBA" id="ARBA00022729"/>
    </source>
</evidence>
<gene>
    <name evidence="19" type="ORF">Cob_v008226</name>
</gene>